<dbReference type="AlphaFoldDB" id="A0A5D0WN80"/>
<accession>A0A5D0WN80</accession>
<comment type="caution">
    <text evidence="1">The sequence shown here is derived from an EMBL/GenBank/DDBJ whole genome shotgun (WGS) entry which is preliminary data.</text>
</comment>
<protein>
    <submittedName>
        <fullName evidence="1">Uncharacterized protein</fullName>
    </submittedName>
</protein>
<name>A0A5D0WN80_9FIRM</name>
<dbReference type="RefSeq" id="WP_187389248.1">
    <property type="nucleotide sequence ID" value="NZ_VSLA01000014.1"/>
</dbReference>
<gene>
    <name evidence="1" type="ORF">FXB42_09275</name>
</gene>
<proteinExistence type="predicted"/>
<evidence type="ECO:0000313" key="1">
    <source>
        <dbReference type="EMBL" id="TYC85554.1"/>
    </source>
</evidence>
<dbReference type="EMBL" id="VSLA01000014">
    <property type="protein sequence ID" value="TYC85554.1"/>
    <property type="molecule type" value="Genomic_DNA"/>
</dbReference>
<dbReference type="Proteomes" id="UP000322619">
    <property type="component" value="Unassembled WGS sequence"/>
</dbReference>
<sequence length="123" mass="14722">MEKSEKVIFNQCYKILSENWDESQNDRIYLEFLSNYDALLEEYALKGHNNDESEFNTILILIALYQSLLKNSISWKLSEKVMRKMLIECGNIYFKKEKWFNGNKYFDVLKKNNCVVLVPIFSR</sequence>
<organism evidence="1 2">
    <name type="scientific">Acetobacterium wieringae</name>
    <dbReference type="NCBI Taxonomy" id="52694"/>
    <lineage>
        <taxon>Bacteria</taxon>
        <taxon>Bacillati</taxon>
        <taxon>Bacillota</taxon>
        <taxon>Clostridia</taxon>
        <taxon>Eubacteriales</taxon>
        <taxon>Eubacteriaceae</taxon>
        <taxon>Acetobacterium</taxon>
    </lineage>
</organism>
<reference evidence="1 2" key="1">
    <citation type="submission" date="2019-08" db="EMBL/GenBank/DDBJ databases">
        <title>Isolation and enrichment of carboxydotrophic bacteria from anaerobic sludge for the production of bio-based chemicals from syngas.</title>
        <authorList>
            <person name="Antares A.L."/>
            <person name="Moreira J."/>
            <person name="Diender M."/>
            <person name="Parshina S.N."/>
            <person name="Stams A.J.M."/>
            <person name="Alves M."/>
            <person name="Alves J.I."/>
            <person name="Sousa D.Z."/>
        </authorList>
    </citation>
    <scope>NUCLEOTIDE SEQUENCE [LARGE SCALE GENOMIC DNA]</scope>
    <source>
        <strain evidence="1 2">JM</strain>
    </source>
</reference>
<evidence type="ECO:0000313" key="2">
    <source>
        <dbReference type="Proteomes" id="UP000322619"/>
    </source>
</evidence>